<dbReference type="Gene3D" id="3.40.1170.60">
    <property type="match status" value="1"/>
</dbReference>
<dbReference type="PANTHER" id="PTHR11076:SF33">
    <property type="entry name" value="DNA POLYMERASE KAPPA"/>
    <property type="match status" value="1"/>
</dbReference>
<dbReference type="SUPFAM" id="SSF56672">
    <property type="entry name" value="DNA/RNA polymerases"/>
    <property type="match status" value="1"/>
</dbReference>
<dbReference type="Pfam" id="PF11799">
    <property type="entry name" value="IMS_C"/>
    <property type="match status" value="1"/>
</dbReference>
<sequence>MPLRTLAVDFNSFFASCEQQERPELRGKPLGIVPVLADTTCCIAASYAAKARGVKVGTGIAEARQLCPDIILVQQRPAVYIGYHRRLLAVIESCIHVTAIKSIDEMECDLTATFAPRERAVAVARQIKARIAREIGPCLTSSIGIAPNWLLAKMATDLQKPDGLVVLDDADLPGRLLGLQLRDFLGVGARMEARLRAHGIDTAAQLYAATKAELRGIWGGVEGERMHALLRGETIALPVERHQTIGHSHVLPPYLRTGPKAHAVLHRLLQKAAMRLRNIGCYAGALTLHLDYYDDVAWADELRLTETQDTLALTVALNRLWARRPAALRARAPMRVGVVLTRLLPAAGHTPDLFHQARDEARGRLLGAMDTLNRTYGNGSVYLGSAHGVTESAPMRISFTCIPEPELEEIDPRRERRVRPGPPPAPAAWSDN</sequence>
<evidence type="ECO:0000256" key="1">
    <source>
        <dbReference type="ARBA" id="ARBA00010945"/>
    </source>
</evidence>
<dbReference type="InterPro" id="IPR043128">
    <property type="entry name" value="Rev_trsase/Diguanyl_cyclase"/>
</dbReference>
<gene>
    <name evidence="4" type="primary">dinB_1</name>
    <name evidence="4" type="ORF">Verru16b_03020</name>
</gene>
<dbReference type="GO" id="GO:0003684">
    <property type="term" value="F:damaged DNA binding"/>
    <property type="evidence" value="ECO:0007669"/>
    <property type="project" value="InterPro"/>
</dbReference>
<evidence type="ECO:0000256" key="2">
    <source>
        <dbReference type="SAM" id="MobiDB-lite"/>
    </source>
</evidence>
<dbReference type="PROSITE" id="PS50173">
    <property type="entry name" value="UMUC"/>
    <property type="match status" value="1"/>
</dbReference>
<dbReference type="GO" id="GO:0006281">
    <property type="term" value="P:DNA repair"/>
    <property type="evidence" value="ECO:0007669"/>
    <property type="project" value="InterPro"/>
</dbReference>
<feature type="region of interest" description="Disordered" evidence="2">
    <location>
        <begin position="406"/>
        <end position="432"/>
    </location>
</feature>
<evidence type="ECO:0000259" key="3">
    <source>
        <dbReference type="PROSITE" id="PS50173"/>
    </source>
</evidence>
<dbReference type="InterPro" id="IPR017961">
    <property type="entry name" value="DNA_pol_Y-fam_little_finger"/>
</dbReference>
<reference evidence="4 5" key="1">
    <citation type="submission" date="2016-06" db="EMBL/GenBank/DDBJ databases">
        <title>Three novel species with peptidoglycan cell walls form the new genus Lacunisphaera gen. nov. in the family Opitutaceae of the verrucomicrobial subdivision 4.</title>
        <authorList>
            <person name="Rast P."/>
            <person name="Gloeckner I."/>
            <person name="Jogler M."/>
            <person name="Boedeker C."/>
            <person name="Jeske O."/>
            <person name="Wiegand S."/>
            <person name="Reinhardt R."/>
            <person name="Schumann P."/>
            <person name="Rohde M."/>
            <person name="Spring S."/>
            <person name="Gloeckner F.O."/>
            <person name="Jogler C."/>
        </authorList>
    </citation>
    <scope>NUCLEOTIDE SEQUENCE [LARGE SCALE GENOMIC DNA]</scope>
    <source>
        <strain evidence="4 5">IG16b</strain>
    </source>
</reference>
<dbReference type="PATRIC" id="fig|1838286.3.peg.3029"/>
<dbReference type="GO" id="GO:0042276">
    <property type="term" value="P:error-prone translesion synthesis"/>
    <property type="evidence" value="ECO:0007669"/>
    <property type="project" value="TreeGrafter"/>
</dbReference>
<dbReference type="Gene3D" id="1.10.150.20">
    <property type="entry name" value="5' to 3' exonuclease, C-terminal subdomain"/>
    <property type="match status" value="1"/>
</dbReference>
<dbReference type="EMBL" id="CP016094">
    <property type="protein sequence ID" value="AOS45929.1"/>
    <property type="molecule type" value="Genomic_DNA"/>
</dbReference>
<keyword evidence="4" id="KW-0548">Nucleotidyltransferase</keyword>
<dbReference type="GO" id="GO:0009432">
    <property type="term" value="P:SOS response"/>
    <property type="evidence" value="ECO:0007669"/>
    <property type="project" value="TreeGrafter"/>
</dbReference>
<dbReference type="AlphaFoldDB" id="A0A1D8AYF1"/>
<protein>
    <submittedName>
        <fullName evidence="4">DNA polymerase IV</fullName>
        <ecNumber evidence="4">2.7.7.7</ecNumber>
    </submittedName>
</protein>
<dbReference type="Gene3D" id="3.30.70.270">
    <property type="match status" value="1"/>
</dbReference>
<dbReference type="STRING" id="1838286.Verru16b_03020"/>
<dbReference type="EC" id="2.7.7.7" evidence="4"/>
<dbReference type="InterPro" id="IPR043502">
    <property type="entry name" value="DNA/RNA_pol_sf"/>
</dbReference>
<keyword evidence="5" id="KW-1185">Reference proteome</keyword>
<feature type="domain" description="UmuC" evidence="3">
    <location>
        <begin position="5"/>
        <end position="188"/>
    </location>
</feature>
<evidence type="ECO:0000313" key="5">
    <source>
        <dbReference type="Proteomes" id="UP000095228"/>
    </source>
</evidence>
<dbReference type="InterPro" id="IPR050116">
    <property type="entry name" value="DNA_polymerase-Y"/>
</dbReference>
<evidence type="ECO:0000313" key="4">
    <source>
        <dbReference type="EMBL" id="AOS45929.1"/>
    </source>
</evidence>
<name>A0A1D8AYF1_9BACT</name>
<dbReference type="CDD" id="cd00424">
    <property type="entry name" value="PolY"/>
    <property type="match status" value="1"/>
</dbReference>
<comment type="similarity">
    <text evidence="1">Belongs to the DNA polymerase type-Y family.</text>
</comment>
<dbReference type="KEGG" id="obg:Verru16b_03020"/>
<dbReference type="RefSeq" id="WP_169829297.1">
    <property type="nucleotide sequence ID" value="NZ_CP016094.1"/>
</dbReference>
<dbReference type="InterPro" id="IPR001126">
    <property type="entry name" value="UmuC"/>
</dbReference>
<dbReference type="GO" id="GO:0003887">
    <property type="term" value="F:DNA-directed DNA polymerase activity"/>
    <property type="evidence" value="ECO:0007669"/>
    <property type="project" value="UniProtKB-KW"/>
</dbReference>
<dbReference type="PANTHER" id="PTHR11076">
    <property type="entry name" value="DNA REPAIR POLYMERASE UMUC / TRANSFERASE FAMILY MEMBER"/>
    <property type="match status" value="1"/>
</dbReference>
<proteinExistence type="inferred from homology"/>
<dbReference type="Pfam" id="PF00817">
    <property type="entry name" value="IMS"/>
    <property type="match status" value="1"/>
</dbReference>
<dbReference type="GO" id="GO:0005829">
    <property type="term" value="C:cytosol"/>
    <property type="evidence" value="ECO:0007669"/>
    <property type="project" value="TreeGrafter"/>
</dbReference>
<dbReference type="Proteomes" id="UP000095228">
    <property type="component" value="Chromosome"/>
</dbReference>
<accession>A0A1D8AYF1</accession>
<organism evidence="4 5">
    <name type="scientific">Lacunisphaera limnophila</name>
    <dbReference type="NCBI Taxonomy" id="1838286"/>
    <lineage>
        <taxon>Bacteria</taxon>
        <taxon>Pseudomonadati</taxon>
        <taxon>Verrucomicrobiota</taxon>
        <taxon>Opitutia</taxon>
        <taxon>Opitutales</taxon>
        <taxon>Opitutaceae</taxon>
        <taxon>Lacunisphaera</taxon>
    </lineage>
</organism>
<keyword evidence="4" id="KW-0808">Transferase</keyword>